<protein>
    <submittedName>
        <fullName evidence="2">Uncharacterized protein</fullName>
    </submittedName>
</protein>
<keyword evidence="1" id="KW-0472">Membrane</keyword>
<proteinExistence type="predicted"/>
<keyword evidence="1" id="KW-0812">Transmembrane</keyword>
<accession>A0A517YQC6</accession>
<evidence type="ECO:0000313" key="3">
    <source>
        <dbReference type="Proteomes" id="UP000317369"/>
    </source>
</evidence>
<organism evidence="2 3">
    <name type="scientific">Poriferisphaera corsica</name>
    <dbReference type="NCBI Taxonomy" id="2528020"/>
    <lineage>
        <taxon>Bacteria</taxon>
        <taxon>Pseudomonadati</taxon>
        <taxon>Planctomycetota</taxon>
        <taxon>Phycisphaerae</taxon>
        <taxon>Phycisphaerales</taxon>
        <taxon>Phycisphaeraceae</taxon>
        <taxon>Poriferisphaera</taxon>
    </lineage>
</organism>
<feature type="transmembrane region" description="Helical" evidence="1">
    <location>
        <begin position="86"/>
        <end position="106"/>
    </location>
</feature>
<keyword evidence="3" id="KW-1185">Reference proteome</keyword>
<reference evidence="2 3" key="1">
    <citation type="submission" date="2019-02" db="EMBL/GenBank/DDBJ databases">
        <title>Deep-cultivation of Planctomycetes and their phenomic and genomic characterization uncovers novel biology.</title>
        <authorList>
            <person name="Wiegand S."/>
            <person name="Jogler M."/>
            <person name="Boedeker C."/>
            <person name="Pinto D."/>
            <person name="Vollmers J."/>
            <person name="Rivas-Marin E."/>
            <person name="Kohn T."/>
            <person name="Peeters S.H."/>
            <person name="Heuer A."/>
            <person name="Rast P."/>
            <person name="Oberbeckmann S."/>
            <person name="Bunk B."/>
            <person name="Jeske O."/>
            <person name="Meyerdierks A."/>
            <person name="Storesund J.E."/>
            <person name="Kallscheuer N."/>
            <person name="Luecker S."/>
            <person name="Lage O.M."/>
            <person name="Pohl T."/>
            <person name="Merkel B.J."/>
            <person name="Hornburger P."/>
            <person name="Mueller R.-W."/>
            <person name="Bruemmer F."/>
            <person name="Labrenz M."/>
            <person name="Spormann A.M."/>
            <person name="Op den Camp H."/>
            <person name="Overmann J."/>
            <person name="Amann R."/>
            <person name="Jetten M.S.M."/>
            <person name="Mascher T."/>
            <person name="Medema M.H."/>
            <person name="Devos D.P."/>
            <person name="Kaster A.-K."/>
            <person name="Ovreas L."/>
            <person name="Rohde M."/>
            <person name="Galperin M.Y."/>
            <person name="Jogler C."/>
        </authorList>
    </citation>
    <scope>NUCLEOTIDE SEQUENCE [LARGE SCALE GENOMIC DNA]</scope>
    <source>
        <strain evidence="2 3">KS4</strain>
    </source>
</reference>
<evidence type="ECO:0000256" key="1">
    <source>
        <dbReference type="SAM" id="Phobius"/>
    </source>
</evidence>
<dbReference type="Proteomes" id="UP000317369">
    <property type="component" value="Chromosome"/>
</dbReference>
<evidence type="ECO:0000313" key="2">
    <source>
        <dbReference type="EMBL" id="QDU32410.1"/>
    </source>
</evidence>
<keyword evidence="1" id="KW-1133">Transmembrane helix</keyword>
<feature type="transmembrane region" description="Helical" evidence="1">
    <location>
        <begin position="14"/>
        <end position="35"/>
    </location>
</feature>
<dbReference type="EMBL" id="CP036425">
    <property type="protein sequence ID" value="QDU32410.1"/>
    <property type="molecule type" value="Genomic_DNA"/>
</dbReference>
<dbReference type="AlphaFoldDB" id="A0A517YQC6"/>
<gene>
    <name evidence="2" type="ORF">KS4_04420</name>
</gene>
<dbReference type="KEGG" id="pcor:KS4_04420"/>
<sequence length="141" mass="16325">MISDWLQQIPWLNWIIWIYIPTLSGVLILLFSGIFSRSPFKPQCNQCHKHVTLSSAPFTETCQHCDNDLSDSKNIHFQRAISLRPLLIGLLLLALPWLGLFSYAAITVPKKNIARLERIYQSLKNDVFLLQFQTQFENPLL</sequence>
<name>A0A517YQC6_9BACT</name>